<dbReference type="PANTHER" id="PTHR44590">
    <property type="entry name" value="CARBOXYLIC ESTER HYDROLASE-RELATED"/>
    <property type="match status" value="1"/>
</dbReference>
<accession>A0A914NEH0</accession>
<protein>
    <submittedName>
        <fullName evidence="3">Carboxylesterase type B domain-containing protein</fullName>
    </submittedName>
</protein>
<dbReference type="AlphaFoldDB" id="A0A914NEH0"/>
<evidence type="ECO:0000259" key="1">
    <source>
        <dbReference type="Pfam" id="PF00135"/>
    </source>
</evidence>
<dbReference type="Gene3D" id="3.40.50.1820">
    <property type="entry name" value="alpha/beta hydrolase"/>
    <property type="match status" value="1"/>
</dbReference>
<name>A0A914NEH0_MELIC</name>
<evidence type="ECO:0000313" key="3">
    <source>
        <dbReference type="WBParaSite" id="Minc3s04371g36139"/>
    </source>
</evidence>
<dbReference type="PANTHER" id="PTHR44590:SF3">
    <property type="entry name" value="CARBOXYLESTERASE TYPE B DOMAIN-CONTAINING PROTEIN"/>
    <property type="match status" value="1"/>
</dbReference>
<keyword evidence="2" id="KW-1185">Reference proteome</keyword>
<sequence length="720" mass="81441">MFFHSLYIVLVSLYLFHIRGGLEFLLVSKILASPVSNSLSTSVFTWNFDKLIHKYNRLRREMDLNNFTASASYSSFWSIFSQYSHSAFGKFFSLFDENWIKGRPCSYGITVQTKNGPIIGKTFTLPPDGKKVNAFLGIPYAIAGTFKQRFKKPFPLTKWKEPLLCTKFGPRSVQHDLVWDAYLTPQPQDEAKCLNLCVFAPDWESTEFPKGKRPVMVFVHGGGFIIHSAANYGDWNICQNLCLLDVVVCVVQYRLGMLGFLSTGDDRCPGNFGLWDQLTAFKWVKENIASFGGDPNNITAFGQSAGAASIDLLSLSPLSDGLFQRIILMGGNASTDWAIVRPQKTIAAALKIARGLNWKGEDSDIDSLLAFLHELPAHELSAPLIGKSAFNRHKKGLDYCPVIDGELITAPVSELRTIRCASKDRPPLEVIIGATEFEALLFAALGRRQSDIVSLRKYLQIHIPEEIPNFDEKRGRCERLYLDGINIKNSSQVSTAFLRLHSDVMINNSVQRYCKGIFPSGTSSSNKTKIFLYNMTHFNSNEFGFVGLRMPFYAATHCHDLRYLVGKGLYSKFRPNIDDKQVMLIIGTLFTNFVKYGNPNSHWRKLEESENSKDRKNGYINKEIDISCCEPWNPSGIPGDENSKFVDANKIHTSYDENDNNLPPNNFWLPITPNNTYQHFELCLEPKMLPRYQDGRYEFWFNEVDAFNNSLINTNPAVSS</sequence>
<evidence type="ECO:0000313" key="2">
    <source>
        <dbReference type="Proteomes" id="UP000887563"/>
    </source>
</evidence>
<proteinExistence type="predicted"/>
<reference evidence="3" key="1">
    <citation type="submission" date="2022-11" db="UniProtKB">
        <authorList>
            <consortium name="WormBaseParasite"/>
        </authorList>
    </citation>
    <scope>IDENTIFICATION</scope>
</reference>
<dbReference type="Proteomes" id="UP000887563">
    <property type="component" value="Unplaced"/>
</dbReference>
<dbReference type="Pfam" id="PF00135">
    <property type="entry name" value="COesterase"/>
    <property type="match status" value="1"/>
</dbReference>
<organism evidence="2 3">
    <name type="scientific">Meloidogyne incognita</name>
    <name type="common">Southern root-knot nematode worm</name>
    <name type="synonym">Oxyuris incognita</name>
    <dbReference type="NCBI Taxonomy" id="6306"/>
    <lineage>
        <taxon>Eukaryota</taxon>
        <taxon>Metazoa</taxon>
        <taxon>Ecdysozoa</taxon>
        <taxon>Nematoda</taxon>
        <taxon>Chromadorea</taxon>
        <taxon>Rhabditida</taxon>
        <taxon>Tylenchina</taxon>
        <taxon>Tylenchomorpha</taxon>
        <taxon>Tylenchoidea</taxon>
        <taxon>Meloidogynidae</taxon>
        <taxon>Meloidogyninae</taxon>
        <taxon>Meloidogyne</taxon>
        <taxon>Meloidogyne incognita group</taxon>
    </lineage>
</organism>
<dbReference type="InterPro" id="IPR002018">
    <property type="entry name" value="CarbesteraseB"/>
</dbReference>
<feature type="domain" description="Carboxylesterase type B" evidence="1">
    <location>
        <begin position="110"/>
        <end position="610"/>
    </location>
</feature>
<dbReference type="WBParaSite" id="Minc3s04371g36139">
    <property type="protein sequence ID" value="Minc3s04371g36139"/>
    <property type="gene ID" value="Minc3s04371g36139"/>
</dbReference>
<dbReference type="SUPFAM" id="SSF53474">
    <property type="entry name" value="alpha/beta-Hydrolases"/>
    <property type="match status" value="1"/>
</dbReference>
<dbReference type="InterPro" id="IPR029058">
    <property type="entry name" value="AB_hydrolase_fold"/>
</dbReference>